<sequence>MKQNLFLATLLLMPNMIFGELFLEITKGSEDPYKIAMISFEGDSRISKQLNKIMRNDLIRTGEFYILDEGLLLPVNFINDELVYSDWKLLGMDYLVTGKIVKLSNSVDISYEIYDVHKKRKLRSSKVFGIPNQIRQLAHYTSDGIYESITGIKGIAATRLLYVNEIKDSKSISAYKLMLADSDGANEKTLLSSSEPIISPSWSPDGKKVAYVSFETGIAKVFIQEIASGNREAVLSKETQISSPSWSPDGKYLSLTLYQDGNAEIYILRLRDKTLTRMTNQFAIDTESSWSPKGNKILFTSGRSGSPQIYELDLRKLNPKAKRISFEGTYNAKASYLPKEEGIIFVHRSDDGLFHIALKYKRENFIRILTEAKMDESPSVAPNGNMVIYGIKEENLSMLAGFSLSGAKFKLPASSGEVREPAWSNFLR</sequence>
<dbReference type="EMBL" id="QOPC01000004">
    <property type="protein sequence ID" value="RCL39107.1"/>
    <property type="molecule type" value="Genomic_DNA"/>
</dbReference>
<dbReference type="PANTHER" id="PTHR36842:SF1">
    <property type="entry name" value="PROTEIN TOLB"/>
    <property type="match status" value="1"/>
</dbReference>
<evidence type="ECO:0000256" key="1">
    <source>
        <dbReference type="ARBA" id="ARBA00004418"/>
    </source>
</evidence>
<dbReference type="InterPro" id="IPR011659">
    <property type="entry name" value="WD40"/>
</dbReference>
<gene>
    <name evidence="6" type="primary">tolB</name>
    <name evidence="6" type="ORF">DBW98_01240</name>
</gene>
<dbReference type="InterPro" id="IPR011042">
    <property type="entry name" value="6-blade_b-propeller_TolB-like"/>
</dbReference>
<keyword evidence="4" id="KW-0574">Periplasm</keyword>
<evidence type="ECO:0000259" key="5">
    <source>
        <dbReference type="Pfam" id="PF04052"/>
    </source>
</evidence>
<dbReference type="Gene3D" id="2.120.10.30">
    <property type="entry name" value="TolB, C-terminal domain"/>
    <property type="match status" value="1"/>
</dbReference>
<dbReference type="GO" id="GO:0017038">
    <property type="term" value="P:protein import"/>
    <property type="evidence" value="ECO:0007669"/>
    <property type="project" value="InterPro"/>
</dbReference>
<dbReference type="SUPFAM" id="SSF52964">
    <property type="entry name" value="TolB, N-terminal domain"/>
    <property type="match status" value="1"/>
</dbReference>
<dbReference type="PANTHER" id="PTHR36842">
    <property type="entry name" value="PROTEIN TOLB HOMOLOG"/>
    <property type="match status" value="1"/>
</dbReference>
<reference evidence="6 7" key="1">
    <citation type="journal article" date="2018" name="Microbiome">
        <title>Fine metagenomic profile of the Mediterranean stratified and mixed water columns revealed by assembly and recruitment.</title>
        <authorList>
            <person name="Haro-Moreno J.M."/>
            <person name="Lopez-Perez M."/>
            <person name="De La Torre J.R."/>
            <person name="Picazo A."/>
            <person name="Camacho A."/>
            <person name="Rodriguez-Valera F."/>
        </authorList>
    </citation>
    <scope>NUCLEOTIDE SEQUENCE [LARGE SCALE GENOMIC DNA]</scope>
    <source>
        <strain evidence="6">MED-G84</strain>
    </source>
</reference>
<dbReference type="SUPFAM" id="SSF69304">
    <property type="entry name" value="Tricorn protease N-terminal domain"/>
    <property type="match status" value="1"/>
</dbReference>
<keyword evidence="3" id="KW-0732">Signal</keyword>
<dbReference type="Pfam" id="PF07676">
    <property type="entry name" value="PD40"/>
    <property type="match status" value="3"/>
</dbReference>
<name>A0A368BQF9_9GAMM</name>
<dbReference type="InterPro" id="IPR007195">
    <property type="entry name" value="TolB_N"/>
</dbReference>
<feature type="domain" description="TolB N-terminal" evidence="5">
    <location>
        <begin position="23"/>
        <end position="121"/>
    </location>
</feature>
<comment type="similarity">
    <text evidence="2">Belongs to the TolB family.</text>
</comment>
<evidence type="ECO:0000313" key="7">
    <source>
        <dbReference type="Proteomes" id="UP000253032"/>
    </source>
</evidence>
<evidence type="ECO:0000313" key="6">
    <source>
        <dbReference type="EMBL" id="RCL39107.1"/>
    </source>
</evidence>
<protein>
    <submittedName>
        <fullName evidence="6">Tol-Pal system beta propeller repeat protein TolB</fullName>
    </submittedName>
</protein>
<evidence type="ECO:0000256" key="4">
    <source>
        <dbReference type="ARBA" id="ARBA00022764"/>
    </source>
</evidence>
<dbReference type="NCBIfam" id="TIGR02800">
    <property type="entry name" value="propeller_TolB"/>
    <property type="match status" value="1"/>
</dbReference>
<evidence type="ECO:0000256" key="3">
    <source>
        <dbReference type="ARBA" id="ARBA00022729"/>
    </source>
</evidence>
<dbReference type="Proteomes" id="UP000253032">
    <property type="component" value="Unassembled WGS sequence"/>
</dbReference>
<dbReference type="InterPro" id="IPR014167">
    <property type="entry name" value="Tol-Pal_TolB"/>
</dbReference>
<dbReference type="Gene3D" id="3.40.50.10070">
    <property type="entry name" value="TolB, N-terminal domain"/>
    <property type="match status" value="1"/>
</dbReference>
<comment type="caution">
    <text evidence="6">The sequence shown here is derived from an EMBL/GenBank/DDBJ whole genome shotgun (WGS) entry which is preliminary data.</text>
</comment>
<comment type="subcellular location">
    <subcellularLocation>
        <location evidence="1">Periplasm</location>
    </subcellularLocation>
</comment>
<dbReference type="AlphaFoldDB" id="A0A368BQF9"/>
<organism evidence="6 7">
    <name type="scientific">SAR86 cluster bacterium</name>
    <dbReference type="NCBI Taxonomy" id="2030880"/>
    <lineage>
        <taxon>Bacteria</taxon>
        <taxon>Pseudomonadati</taxon>
        <taxon>Pseudomonadota</taxon>
        <taxon>Gammaproteobacteria</taxon>
        <taxon>SAR86 cluster</taxon>
    </lineage>
</organism>
<proteinExistence type="inferred from homology"/>
<dbReference type="GO" id="GO:0042597">
    <property type="term" value="C:periplasmic space"/>
    <property type="evidence" value="ECO:0007669"/>
    <property type="project" value="UniProtKB-SubCell"/>
</dbReference>
<evidence type="ECO:0000256" key="2">
    <source>
        <dbReference type="ARBA" id="ARBA00009820"/>
    </source>
</evidence>
<accession>A0A368BQF9</accession>
<dbReference type="Pfam" id="PF04052">
    <property type="entry name" value="TolB_N"/>
    <property type="match status" value="1"/>
</dbReference>